<evidence type="ECO:0000256" key="5">
    <source>
        <dbReference type="ARBA" id="ARBA00023004"/>
    </source>
</evidence>
<protein>
    <recommendedName>
        <fullName evidence="6">Fe2OG dioxygenase domain-containing protein</fullName>
    </recommendedName>
</protein>
<evidence type="ECO:0000256" key="1">
    <source>
        <dbReference type="ARBA" id="ARBA00001961"/>
    </source>
</evidence>
<dbReference type="SMART" id="SM00702">
    <property type="entry name" value="P4Hc"/>
    <property type="match status" value="1"/>
</dbReference>
<evidence type="ECO:0000313" key="7">
    <source>
        <dbReference type="EMBL" id="KAG0317397.1"/>
    </source>
</evidence>
<dbReference type="InterPro" id="IPR045054">
    <property type="entry name" value="P4HA-like"/>
</dbReference>
<keyword evidence="8" id="KW-1185">Reference proteome</keyword>
<dbReference type="InterPro" id="IPR006620">
    <property type="entry name" value="Pro_4_hyd_alph"/>
</dbReference>
<organism evidence="7 8">
    <name type="scientific">Dissophora globulifera</name>
    <dbReference type="NCBI Taxonomy" id="979702"/>
    <lineage>
        <taxon>Eukaryota</taxon>
        <taxon>Fungi</taxon>
        <taxon>Fungi incertae sedis</taxon>
        <taxon>Mucoromycota</taxon>
        <taxon>Mortierellomycotina</taxon>
        <taxon>Mortierellomycetes</taxon>
        <taxon>Mortierellales</taxon>
        <taxon>Mortierellaceae</taxon>
        <taxon>Dissophora</taxon>
    </lineage>
</organism>
<dbReference type="GO" id="GO:0004656">
    <property type="term" value="F:procollagen-proline 4-dioxygenase activity"/>
    <property type="evidence" value="ECO:0007669"/>
    <property type="project" value="TreeGrafter"/>
</dbReference>
<comment type="caution">
    <text evidence="7">The sequence shown here is derived from an EMBL/GenBank/DDBJ whole genome shotgun (WGS) entry which is preliminary data.</text>
</comment>
<dbReference type="FunFam" id="2.60.120.620:FF:000020">
    <property type="entry name" value="Unplaced genomic scaffold supercont2.4, whole genome shotgun sequence"/>
    <property type="match status" value="1"/>
</dbReference>
<evidence type="ECO:0000259" key="6">
    <source>
        <dbReference type="PROSITE" id="PS51471"/>
    </source>
</evidence>
<dbReference type="Gene3D" id="2.60.120.620">
    <property type="entry name" value="q2cbj1_9rhob like domain"/>
    <property type="match status" value="1"/>
</dbReference>
<keyword evidence="2" id="KW-0479">Metal-binding</keyword>
<dbReference type="GO" id="GO:0005783">
    <property type="term" value="C:endoplasmic reticulum"/>
    <property type="evidence" value="ECO:0007669"/>
    <property type="project" value="TreeGrafter"/>
</dbReference>
<evidence type="ECO:0000256" key="4">
    <source>
        <dbReference type="ARBA" id="ARBA00023002"/>
    </source>
</evidence>
<gene>
    <name evidence="7" type="ORF">BGZ99_006322</name>
</gene>
<dbReference type="PANTHER" id="PTHR10869:SF247">
    <property type="entry name" value="FE2OG DIOXYGENASE DOMAIN-CONTAINING PROTEIN"/>
    <property type="match status" value="1"/>
</dbReference>
<sequence>MGKAGKDRKRRRLLAEVTSIGVGAQHLKENLAAANNSNSSGSNSADATDLKSHYGGIISEEDMATTLRTLLALEQHTEVFRSKSCKALRAVVHQLQQTATASTGMGQTPIGRISDALVDGRWQDAMTALEEMRTRGIVPKLGALQRWVRDCDAASAKSGAFGDPVVLRVLDSMLRTVDPSMVPKRLGPDGKEEHPIRTHPMWQAFPRVEDTVPKYEAALAKTLCSEEEAERYKSSFRIVAHQKGPLRRTPNLHDFTLFLSNPGTIRLCYQDNLSLQSPVQRIEMPNVPGAFMLKDVLTRKECLQMICAAESVGFTPDVPIVGTAAESISVLAHNFFWMADDQLLGHIFDRCKAHFPETRGDGHTPLGINSRWRVYRYVPGAIYRIHVDGQWPGSGLDPKTGEYLYDAYGGTRWSRLTFLVYLNDEFEGGGTTFFTPAADVGFMDATAVSPRTGSVVCFPHGEAAGSLLHEGSPVLKGAKYIIRTDVLYEVPVRS</sequence>
<dbReference type="PROSITE" id="PS51471">
    <property type="entry name" value="FE2OG_OXY"/>
    <property type="match status" value="1"/>
</dbReference>
<evidence type="ECO:0000313" key="8">
    <source>
        <dbReference type="Proteomes" id="UP000738325"/>
    </source>
</evidence>
<proteinExistence type="predicted"/>
<dbReference type="EMBL" id="JAAAIP010000425">
    <property type="protein sequence ID" value="KAG0317397.1"/>
    <property type="molecule type" value="Genomic_DNA"/>
</dbReference>
<accession>A0A9P6US98</accession>
<dbReference type="InterPro" id="IPR005123">
    <property type="entry name" value="Oxoglu/Fe-dep_dioxygenase_dom"/>
</dbReference>
<dbReference type="Proteomes" id="UP000738325">
    <property type="component" value="Unassembled WGS sequence"/>
</dbReference>
<feature type="domain" description="Fe2OG dioxygenase" evidence="6">
    <location>
        <begin position="367"/>
        <end position="488"/>
    </location>
</feature>
<keyword evidence="4" id="KW-0560">Oxidoreductase</keyword>
<dbReference type="Pfam" id="PF13640">
    <property type="entry name" value="2OG-FeII_Oxy_3"/>
    <property type="match status" value="1"/>
</dbReference>
<name>A0A9P6US98_9FUNG</name>
<keyword evidence="3" id="KW-0223">Dioxygenase</keyword>
<dbReference type="InterPro" id="IPR044862">
    <property type="entry name" value="Pro_4_hyd_alph_FE2OG_OXY"/>
</dbReference>
<dbReference type="AlphaFoldDB" id="A0A9P6US98"/>
<dbReference type="OrthoDB" id="69177at2759"/>
<keyword evidence="5" id="KW-0408">Iron</keyword>
<dbReference type="GO" id="GO:0005506">
    <property type="term" value="F:iron ion binding"/>
    <property type="evidence" value="ECO:0007669"/>
    <property type="project" value="InterPro"/>
</dbReference>
<evidence type="ECO:0000256" key="3">
    <source>
        <dbReference type="ARBA" id="ARBA00022964"/>
    </source>
</evidence>
<evidence type="ECO:0000256" key="2">
    <source>
        <dbReference type="ARBA" id="ARBA00022723"/>
    </source>
</evidence>
<dbReference type="GO" id="GO:0031418">
    <property type="term" value="F:L-ascorbic acid binding"/>
    <property type="evidence" value="ECO:0007669"/>
    <property type="project" value="InterPro"/>
</dbReference>
<reference evidence="7" key="1">
    <citation type="journal article" date="2020" name="Fungal Divers.">
        <title>Resolving the Mortierellaceae phylogeny through synthesis of multi-gene phylogenetics and phylogenomics.</title>
        <authorList>
            <person name="Vandepol N."/>
            <person name="Liber J."/>
            <person name="Desiro A."/>
            <person name="Na H."/>
            <person name="Kennedy M."/>
            <person name="Barry K."/>
            <person name="Grigoriev I.V."/>
            <person name="Miller A.N."/>
            <person name="O'Donnell K."/>
            <person name="Stajich J.E."/>
            <person name="Bonito G."/>
        </authorList>
    </citation>
    <scope>NUCLEOTIDE SEQUENCE</scope>
    <source>
        <strain evidence="7">REB-010B</strain>
    </source>
</reference>
<dbReference type="PANTHER" id="PTHR10869">
    <property type="entry name" value="PROLYL 4-HYDROXYLASE ALPHA SUBUNIT"/>
    <property type="match status" value="1"/>
</dbReference>
<comment type="cofactor">
    <cofactor evidence="1">
        <name>L-ascorbate</name>
        <dbReference type="ChEBI" id="CHEBI:38290"/>
    </cofactor>
</comment>